<dbReference type="Gene3D" id="3.60.20.10">
    <property type="entry name" value="Glutamine Phosphoribosylpyrophosphate, subunit 1, domain 1"/>
    <property type="match status" value="1"/>
</dbReference>
<dbReference type="PROSITE" id="PS51476">
    <property type="entry name" value="PROTEASOME_BETA_2"/>
    <property type="match status" value="1"/>
</dbReference>
<keyword evidence="4" id="KW-0888">Threonine protease</keyword>
<comment type="caution">
    <text evidence="13">The sequence shown here is derived from an EMBL/GenBank/DDBJ whole genome shotgun (WGS) entry which is preliminary data.</text>
</comment>
<evidence type="ECO:0000256" key="3">
    <source>
        <dbReference type="ARBA" id="ARBA00022670"/>
    </source>
</evidence>
<dbReference type="AlphaFoldDB" id="A0AA88HA26"/>
<dbReference type="PANTHER" id="PTHR32194">
    <property type="entry name" value="METALLOPROTEASE TLDD"/>
    <property type="match status" value="1"/>
</dbReference>
<dbReference type="GO" id="GO:0004298">
    <property type="term" value="F:threonine-type endopeptidase activity"/>
    <property type="evidence" value="ECO:0007669"/>
    <property type="project" value="UniProtKB-KW"/>
</dbReference>
<keyword evidence="8 12" id="KW-0539">Nucleus</keyword>
<keyword evidence="3" id="KW-0645">Protease</keyword>
<evidence type="ECO:0000256" key="4">
    <source>
        <dbReference type="ARBA" id="ARBA00022698"/>
    </source>
</evidence>
<comment type="subcellular location">
    <subcellularLocation>
        <location evidence="12">Cytoplasm</location>
    </subcellularLocation>
    <subcellularLocation>
        <location evidence="12">Nucleus</location>
    </subcellularLocation>
</comment>
<dbReference type="FunFam" id="3.60.20.10:FF:000051">
    <property type="entry name" value="Proteasome subunit beta"/>
    <property type="match status" value="1"/>
</dbReference>
<feature type="active site" description="Nucleophile" evidence="11">
    <location>
        <position position="85"/>
    </location>
</feature>
<dbReference type="InterPro" id="IPR000243">
    <property type="entry name" value="Pept_T1A_subB"/>
</dbReference>
<evidence type="ECO:0000256" key="8">
    <source>
        <dbReference type="ARBA" id="ARBA00023242"/>
    </source>
</evidence>
<sequence>RKFPVSDTTQHLLKSKLLMAFLSMYAKEAPWLLSGNCLLEDYEKSVSENKLETTLLAPPFPNPCEKLKELTDSKSGIKMHFNHGTTTLGFKYQGGILVAVDSRATGGSYIGSRRVEKVVVINDYMVGTMAGGAADCTYWERVLSRQCRLYELRNKDRISVAAASKLLANMLYNYKGMGLSLGVMIAGFDKRGPNLFYVDNDGARTAGEVFSVGSGSLYAYGVLDSGYRYDLSDKEAIELGRRAIYHATHRDAASGGFIRVVHINKDGVKLISVDDSNDIHWKLVEEGQGVNQETLSL</sequence>
<dbReference type="GO" id="GO:0051603">
    <property type="term" value="P:proteolysis involved in protein catabolic process"/>
    <property type="evidence" value="ECO:0007669"/>
    <property type="project" value="InterPro"/>
</dbReference>
<dbReference type="GO" id="GO:0005839">
    <property type="term" value="C:proteasome core complex"/>
    <property type="evidence" value="ECO:0007669"/>
    <property type="project" value="InterPro"/>
</dbReference>
<dbReference type="PANTHER" id="PTHR32194:SF3">
    <property type="entry name" value="PROTEASOME SUBUNIT BETA"/>
    <property type="match status" value="1"/>
</dbReference>
<comment type="catalytic activity">
    <reaction evidence="1">
        <text>Cleavage of peptide bonds with very broad specificity.</text>
        <dbReference type="EC" id="3.4.25.1"/>
    </reaction>
</comment>
<evidence type="ECO:0000256" key="2">
    <source>
        <dbReference type="ARBA" id="ARBA00022490"/>
    </source>
</evidence>
<dbReference type="InterPro" id="IPR016050">
    <property type="entry name" value="Proteasome_bsu_CS"/>
</dbReference>
<dbReference type="PROSITE" id="PS00854">
    <property type="entry name" value="PROTEASOME_BETA_1"/>
    <property type="match status" value="1"/>
</dbReference>
<evidence type="ECO:0000256" key="11">
    <source>
        <dbReference type="PIRSR" id="PIRSR600243-1"/>
    </source>
</evidence>
<comment type="function">
    <text evidence="9">Non-catalytic component of the proteasome, a multicatalytic proteinase complex which is characterized by its ability to cleave peptides with Arg, Phe, Tyr, Leu, and Glu adjacent to the leaving group at neutral or slightly basic pH. The proteasome has an ATP-dependent proteolytic activity.</text>
</comment>
<dbReference type="GO" id="GO:0005634">
    <property type="term" value="C:nucleus"/>
    <property type="evidence" value="ECO:0007669"/>
    <property type="project" value="UniProtKB-SubCell"/>
</dbReference>
<evidence type="ECO:0000256" key="7">
    <source>
        <dbReference type="ARBA" id="ARBA00023145"/>
    </source>
</evidence>
<organism evidence="13 14">
    <name type="scientific">Artemia franciscana</name>
    <name type="common">Brine shrimp</name>
    <name type="synonym">Artemia sanfranciscana</name>
    <dbReference type="NCBI Taxonomy" id="6661"/>
    <lineage>
        <taxon>Eukaryota</taxon>
        <taxon>Metazoa</taxon>
        <taxon>Ecdysozoa</taxon>
        <taxon>Arthropoda</taxon>
        <taxon>Crustacea</taxon>
        <taxon>Branchiopoda</taxon>
        <taxon>Anostraca</taxon>
        <taxon>Artemiidae</taxon>
        <taxon>Artemia</taxon>
    </lineage>
</organism>
<dbReference type="InterPro" id="IPR001353">
    <property type="entry name" value="Proteasome_sua/b"/>
</dbReference>
<evidence type="ECO:0000256" key="6">
    <source>
        <dbReference type="ARBA" id="ARBA00022942"/>
    </source>
</evidence>
<feature type="non-terminal residue" evidence="13">
    <location>
        <position position="1"/>
    </location>
</feature>
<protein>
    <recommendedName>
        <fullName evidence="12">Proteasome subunit beta</fullName>
    </recommendedName>
</protein>
<dbReference type="Proteomes" id="UP001187531">
    <property type="component" value="Unassembled WGS sequence"/>
</dbReference>
<dbReference type="Pfam" id="PF00227">
    <property type="entry name" value="Proteasome"/>
    <property type="match status" value="1"/>
</dbReference>
<accession>A0AA88HA26</accession>
<comment type="function">
    <text evidence="12">Component of the proteasome, a multicatalytic proteinase complex which is characterized by its ability to cleave peptides with Arg, Phe, Tyr, Leu, and Glu adjacent to the leaving group at neutral or slightly basic pH. The proteasome has an ATP-dependent proteolytic activity.</text>
</comment>
<dbReference type="PRINTS" id="PR00141">
    <property type="entry name" value="PROTEASOME"/>
</dbReference>
<dbReference type="EMBL" id="JAVRJZ010000021">
    <property type="protein sequence ID" value="KAK2704988.1"/>
    <property type="molecule type" value="Genomic_DNA"/>
</dbReference>
<keyword evidence="2 12" id="KW-0963">Cytoplasm</keyword>
<dbReference type="InterPro" id="IPR023333">
    <property type="entry name" value="Proteasome_suB-type"/>
</dbReference>
<keyword evidence="5" id="KW-0378">Hydrolase</keyword>
<evidence type="ECO:0000256" key="12">
    <source>
        <dbReference type="RuleBase" id="RU004203"/>
    </source>
</evidence>
<evidence type="ECO:0000256" key="10">
    <source>
        <dbReference type="ARBA" id="ARBA00026071"/>
    </source>
</evidence>
<dbReference type="InterPro" id="IPR029055">
    <property type="entry name" value="Ntn_hydrolases_N"/>
</dbReference>
<dbReference type="CDD" id="cd03761">
    <property type="entry name" value="proteasome_beta_type_5"/>
    <property type="match status" value="1"/>
</dbReference>
<evidence type="ECO:0000313" key="14">
    <source>
        <dbReference type="Proteomes" id="UP001187531"/>
    </source>
</evidence>
<reference evidence="13" key="1">
    <citation type="submission" date="2023-07" db="EMBL/GenBank/DDBJ databases">
        <title>Chromosome-level genome assembly of Artemia franciscana.</title>
        <authorList>
            <person name="Jo E."/>
        </authorList>
    </citation>
    <scope>NUCLEOTIDE SEQUENCE</scope>
    <source>
        <tissue evidence="13">Whole body</tissue>
    </source>
</reference>
<comment type="subunit">
    <text evidence="12">Component of the proteasome complex.</text>
</comment>
<evidence type="ECO:0000256" key="5">
    <source>
        <dbReference type="ARBA" id="ARBA00022801"/>
    </source>
</evidence>
<evidence type="ECO:0000256" key="9">
    <source>
        <dbReference type="ARBA" id="ARBA00024953"/>
    </source>
</evidence>
<comment type="similarity">
    <text evidence="12">Belongs to the peptidase T1B family.</text>
</comment>
<comment type="subunit">
    <text evidence="10">The 26S proteasome consists of a 20S proteasome core and two 19S regulatory subunits. The 20S proteasome core is composed of 28 subunits that are arranged in four stacked rings, resulting in a barrel-shaped structure. The two end rings are each formed by seven alpha subunits, and the two central rings are each formed by seven beta subunits. The catalytic chamber with the active sites is on the inside of the barrel.</text>
</comment>
<evidence type="ECO:0000256" key="1">
    <source>
        <dbReference type="ARBA" id="ARBA00001198"/>
    </source>
</evidence>
<keyword evidence="14" id="KW-1185">Reference proteome</keyword>
<gene>
    <name evidence="13" type="ORF">QYM36_017139</name>
</gene>
<name>A0AA88HA26_ARTSF</name>
<proteinExistence type="inferred from homology"/>
<keyword evidence="6 12" id="KW-0647">Proteasome</keyword>
<dbReference type="SUPFAM" id="SSF56235">
    <property type="entry name" value="N-terminal nucleophile aminohydrolases (Ntn hydrolases)"/>
    <property type="match status" value="1"/>
</dbReference>
<evidence type="ECO:0000313" key="13">
    <source>
        <dbReference type="EMBL" id="KAK2704988.1"/>
    </source>
</evidence>
<keyword evidence="7" id="KW-0865">Zymogen</keyword>
<dbReference type="GO" id="GO:0005737">
    <property type="term" value="C:cytoplasm"/>
    <property type="evidence" value="ECO:0007669"/>
    <property type="project" value="UniProtKB-SubCell"/>
</dbReference>